<dbReference type="KEGG" id="lcm:102353809"/>
<dbReference type="STRING" id="7897.ENSLACP00000021823"/>
<dbReference type="OMA" id="WADVSYS"/>
<dbReference type="Proteomes" id="UP000008672">
    <property type="component" value="Unassembled WGS sequence"/>
</dbReference>
<dbReference type="HOGENOM" id="CLU_073614_0_0_1"/>
<feature type="compositionally biased region" description="Low complexity" evidence="1">
    <location>
        <begin position="256"/>
        <end position="267"/>
    </location>
</feature>
<evidence type="ECO:0000313" key="2">
    <source>
        <dbReference type="Ensembl" id="ENSLACP00000021823.1"/>
    </source>
</evidence>
<dbReference type="Pfam" id="PF14769">
    <property type="entry name" value="CLAMP"/>
    <property type="match status" value="1"/>
</dbReference>
<reference evidence="3" key="1">
    <citation type="submission" date="2011-08" db="EMBL/GenBank/DDBJ databases">
        <title>The draft genome of Latimeria chalumnae.</title>
        <authorList>
            <person name="Di Palma F."/>
            <person name="Alfoldi J."/>
            <person name="Johnson J."/>
            <person name="Berlin A."/>
            <person name="Gnerre S."/>
            <person name="Jaffe D."/>
            <person name="MacCallum I."/>
            <person name="Young S."/>
            <person name="Walker B.J."/>
            <person name="Lander E."/>
            <person name="Lindblad-Toh K."/>
        </authorList>
    </citation>
    <scope>NUCLEOTIDE SEQUENCE [LARGE SCALE GENOMIC DNA]</scope>
    <source>
        <strain evidence="3">Wild caught</strain>
    </source>
</reference>
<feature type="region of interest" description="Disordered" evidence="1">
    <location>
        <begin position="245"/>
        <end position="267"/>
    </location>
</feature>
<dbReference type="EMBL" id="AFYH01115480">
    <property type="status" value="NOT_ANNOTATED_CDS"/>
    <property type="molecule type" value="Genomic_DNA"/>
</dbReference>
<organism evidence="2 3">
    <name type="scientific">Latimeria chalumnae</name>
    <name type="common">Coelacanth</name>
    <dbReference type="NCBI Taxonomy" id="7897"/>
    <lineage>
        <taxon>Eukaryota</taxon>
        <taxon>Metazoa</taxon>
        <taxon>Chordata</taxon>
        <taxon>Craniata</taxon>
        <taxon>Vertebrata</taxon>
        <taxon>Euteleostomi</taxon>
        <taxon>Coelacanthiformes</taxon>
        <taxon>Coelacanthidae</taxon>
        <taxon>Latimeria</taxon>
    </lineage>
</organism>
<dbReference type="OrthoDB" id="425082at2759"/>
<dbReference type="Ensembl" id="ENSLACT00000026335.1">
    <property type="protein sequence ID" value="ENSLACP00000021823.1"/>
    <property type="gene ID" value="ENSLACG00000022371.1"/>
</dbReference>
<dbReference type="eggNOG" id="ENOG502RXPT">
    <property type="taxonomic scope" value="Eukaryota"/>
</dbReference>
<evidence type="ECO:0000256" key="1">
    <source>
        <dbReference type="SAM" id="MobiDB-lite"/>
    </source>
</evidence>
<sequence>MSGRRVKQPEHHKAKICLWSDLTVSGMDLLETTNTAEQLRDILGGLLGLENYASDPRVEILLDVYFHAVLFAREHGFNQEQTSTLVSIIKRVHGACVETPLGNRDLCFNYFTELLFCHSVRRPPFSIDLFNMDQVTLITDYIVNTYFRHFKLYKYIFTPQVKKDLTFSYVGLPELSEVQEPEEESQILEAPDFQEEIETDAGEENKDPVAELRKYIQSQVGEQIQQLRVSFETRLRASEEELSAKLTAVEGHSSGKKSAASAKGKKK</sequence>
<gene>
    <name evidence="2" type="primary">CFAP119</name>
</gene>
<dbReference type="PANTHER" id="PTHR28457">
    <property type="entry name" value="COILED-COIL DOMAIN-CONTAINING PROTEIN 189"/>
    <property type="match status" value="1"/>
</dbReference>
<dbReference type="RefSeq" id="XP_006000926.1">
    <property type="nucleotide sequence ID" value="XM_006000864.3"/>
</dbReference>
<dbReference type="InParanoid" id="M3XGG7"/>
<dbReference type="CTD" id="90835"/>
<reference evidence="2" key="3">
    <citation type="submission" date="2025-09" db="UniProtKB">
        <authorList>
            <consortium name="Ensembl"/>
        </authorList>
    </citation>
    <scope>IDENTIFICATION</scope>
</reference>
<reference evidence="2" key="2">
    <citation type="submission" date="2025-08" db="UniProtKB">
        <authorList>
            <consortium name="Ensembl"/>
        </authorList>
    </citation>
    <scope>IDENTIFICATION</scope>
</reference>
<dbReference type="GeneTree" id="ENSGT00940000154323"/>
<dbReference type="AlphaFoldDB" id="M3XGG7"/>
<accession>M3XGG7</accession>
<evidence type="ECO:0000313" key="3">
    <source>
        <dbReference type="Proteomes" id="UP000008672"/>
    </source>
</evidence>
<dbReference type="FunCoup" id="M3XGG7">
    <property type="interactions" value="13"/>
</dbReference>
<dbReference type="InterPro" id="IPR032727">
    <property type="entry name" value="CLAMP"/>
</dbReference>
<evidence type="ECO:0008006" key="4">
    <source>
        <dbReference type="Google" id="ProtNLM"/>
    </source>
</evidence>
<name>M3XGG7_LATCH</name>
<keyword evidence="3" id="KW-1185">Reference proteome</keyword>
<proteinExistence type="predicted"/>
<dbReference type="PANTHER" id="PTHR28457:SF1">
    <property type="entry name" value="CILIA- AND FLAGELLA-ASSOCIATED PROTEIN 119"/>
    <property type="match status" value="1"/>
</dbReference>
<protein>
    <recommendedName>
        <fullName evidence="4">Coiled-coil domain containing 189</fullName>
    </recommendedName>
</protein>
<dbReference type="Bgee" id="ENSLACG00000022371">
    <property type="expression patterns" value="Expressed in pectoral fin and 3 other cell types or tissues"/>
</dbReference>
<dbReference type="GeneID" id="102353809"/>